<keyword evidence="2" id="KW-1185">Reference proteome</keyword>
<evidence type="ECO:0000313" key="1">
    <source>
        <dbReference type="EMBL" id="CAK8695567.1"/>
    </source>
</evidence>
<reference evidence="1 2" key="1">
    <citation type="submission" date="2024-02" db="EMBL/GenBank/DDBJ databases">
        <authorList>
            <person name="Daric V."/>
            <person name="Darras S."/>
        </authorList>
    </citation>
    <scope>NUCLEOTIDE SEQUENCE [LARGE SCALE GENOMIC DNA]</scope>
</reference>
<accession>A0ABP0GV71</accession>
<dbReference type="EMBL" id="CAWYQH010000152">
    <property type="protein sequence ID" value="CAK8695567.1"/>
    <property type="molecule type" value="Genomic_DNA"/>
</dbReference>
<sequence length="108" mass="12559">MACFTQKATAVLLECPRPCCVFTERVSQQNNSHSICNIDVHCINLVIVNFKFKVRLGCILRQDLYAFNKRFTANDQVFIRPGQAFLRCFEAQTAFLMRKYEGVRIEIF</sequence>
<protein>
    <submittedName>
        <fullName evidence="1">Uncharacterized protein</fullName>
    </submittedName>
</protein>
<name>A0ABP0GV71_CLALP</name>
<proteinExistence type="predicted"/>
<gene>
    <name evidence="1" type="ORF">CVLEPA_LOCUS28828</name>
</gene>
<evidence type="ECO:0000313" key="2">
    <source>
        <dbReference type="Proteomes" id="UP001642483"/>
    </source>
</evidence>
<comment type="caution">
    <text evidence="1">The sequence shown here is derived from an EMBL/GenBank/DDBJ whole genome shotgun (WGS) entry which is preliminary data.</text>
</comment>
<organism evidence="1 2">
    <name type="scientific">Clavelina lepadiformis</name>
    <name type="common">Light-bulb sea squirt</name>
    <name type="synonym">Ascidia lepadiformis</name>
    <dbReference type="NCBI Taxonomy" id="159417"/>
    <lineage>
        <taxon>Eukaryota</taxon>
        <taxon>Metazoa</taxon>
        <taxon>Chordata</taxon>
        <taxon>Tunicata</taxon>
        <taxon>Ascidiacea</taxon>
        <taxon>Aplousobranchia</taxon>
        <taxon>Clavelinidae</taxon>
        <taxon>Clavelina</taxon>
    </lineage>
</organism>
<dbReference type="Proteomes" id="UP001642483">
    <property type="component" value="Unassembled WGS sequence"/>
</dbReference>